<keyword evidence="2" id="KW-1185">Reference proteome</keyword>
<dbReference type="AlphaFoldDB" id="Q4UIX4"/>
<evidence type="ECO:0000313" key="2">
    <source>
        <dbReference type="Proteomes" id="UP000001950"/>
    </source>
</evidence>
<sequence length="568" mass="65383">MPTSISTRDSTKKSSFFSINTFKIRKLRIVKNRLVFLISHIKLFNLRRLCLWVRKWFRKNKVFSFLRNCFSKITKLRLFEFILNNDMSELLVDSSLPGANECVPTSTELVLKEPSETDSNSPSELNNKFLFNYTKIIKDLGGDKDTDGTITNSNEDSTSDDLITGCKKSSKTVSFSSKKTPKFLGAYNFNKLRSFTSEFRNDLNDIEEYKDAELEFEEYCEEVKDFVVLDRLNEGKNLGSLLTRLNVNGPDHYLKRFEGLKVDNLNLVLNQLNQLKIHSNALYNFTTCGFQVSQDHLKKLVSLAHNHYIELLSSYALEESGDQENNIKYHNEVIQNDTDPSGSKNSRADIFKLSEILATLLLTSSESGLFKDDPNRVCRILESTLFGKMFEPFAKFSSGRLINSVLFVYSISQLFEKDYDVQMEGIFDRVIQTISIKEIDINLSDLFYLKLSVKFILNRNPGLGKKISKESSSFLSNVVFQNYIKEKELHGLEDVVPLKIKEIDSNIEGGVFSIGPFDFTHVSLPNKNVYISNKPHYYFNSSPKFGKREYLNWMDTFLKINGWNLIHL</sequence>
<dbReference type="EMBL" id="CR940347">
    <property type="protein sequence ID" value="CAI72965.1"/>
    <property type="molecule type" value="Genomic_DNA"/>
</dbReference>
<organism evidence="1 2">
    <name type="scientific">Theileria annulata</name>
    <dbReference type="NCBI Taxonomy" id="5874"/>
    <lineage>
        <taxon>Eukaryota</taxon>
        <taxon>Sar</taxon>
        <taxon>Alveolata</taxon>
        <taxon>Apicomplexa</taxon>
        <taxon>Aconoidasida</taxon>
        <taxon>Piroplasmida</taxon>
        <taxon>Theileriidae</taxon>
        <taxon>Theileria</taxon>
    </lineage>
</organism>
<dbReference type="RefSeq" id="XP_953643.1">
    <property type="nucleotide sequence ID" value="XM_948550.1"/>
</dbReference>
<evidence type="ECO:0000313" key="1">
    <source>
        <dbReference type="EMBL" id="CAI72965.1"/>
    </source>
</evidence>
<dbReference type="InParanoid" id="Q4UIX4"/>
<dbReference type="GeneID" id="3864249"/>
<protein>
    <submittedName>
        <fullName evidence="1">Uncharacterized protein</fullName>
    </submittedName>
</protein>
<dbReference type="Proteomes" id="UP000001950">
    <property type="component" value="Chromosome 1"/>
</dbReference>
<name>Q4UIX4_THEAN</name>
<dbReference type="OrthoDB" id="361628at2759"/>
<dbReference type="eggNOG" id="ENOG502QXNA">
    <property type="taxonomic scope" value="Eukaryota"/>
</dbReference>
<gene>
    <name evidence="1" type="ORF">TA16495</name>
</gene>
<reference evidence="1 2" key="1">
    <citation type="journal article" date="2005" name="Science">
        <title>Genome of the host-cell transforming parasite Theileria annulata compared with T. parva.</title>
        <authorList>
            <person name="Pain A."/>
            <person name="Renauld H."/>
            <person name="Berriman M."/>
            <person name="Murphy L."/>
            <person name="Yeats C.A."/>
            <person name="Weir W."/>
            <person name="Kerhornou A."/>
            <person name="Aslett M."/>
            <person name="Bishop R."/>
            <person name="Bouchier C."/>
            <person name="Cochet M."/>
            <person name="Coulson R.M.R."/>
            <person name="Cronin A."/>
            <person name="de Villiers E.P."/>
            <person name="Fraser A."/>
            <person name="Fosker N."/>
            <person name="Gardner M."/>
            <person name="Goble A."/>
            <person name="Griffiths-Jones S."/>
            <person name="Harris D.E."/>
            <person name="Katzer F."/>
            <person name="Larke N."/>
            <person name="Lord A."/>
            <person name="Maser P."/>
            <person name="McKellar S."/>
            <person name="Mooney P."/>
            <person name="Morton F."/>
            <person name="Nene V."/>
            <person name="O'Neil S."/>
            <person name="Price C."/>
            <person name="Quail M.A."/>
            <person name="Rabbinowitsch E."/>
            <person name="Rawlings N.D."/>
            <person name="Rutter S."/>
            <person name="Saunders D."/>
            <person name="Seeger K."/>
            <person name="Shah T."/>
            <person name="Squares R."/>
            <person name="Squares S."/>
            <person name="Tivey A."/>
            <person name="Walker A.R."/>
            <person name="Woodward J."/>
            <person name="Dobbelaere D.A.E."/>
            <person name="Langsley G."/>
            <person name="Rajandream M.A."/>
            <person name="McKeever D."/>
            <person name="Shiels B."/>
            <person name="Tait A."/>
            <person name="Barrell B.G."/>
            <person name="Hall N."/>
        </authorList>
    </citation>
    <scope>NUCLEOTIDE SEQUENCE [LARGE SCALE GENOMIC DNA]</scope>
    <source>
        <strain evidence="2">Ankara</strain>
    </source>
</reference>
<accession>Q4UIX4</accession>
<proteinExistence type="predicted"/>
<dbReference type="KEGG" id="tan:TA16495"/>
<dbReference type="VEuPathDB" id="PiroplasmaDB:TA16495"/>
<dbReference type="OMA" id="TRMNTEN"/>